<proteinExistence type="predicted"/>
<comment type="caution">
    <text evidence="1">The sequence shown here is derived from an EMBL/GenBank/DDBJ whole genome shotgun (WGS) entry which is preliminary data.</text>
</comment>
<accession>U1REW9</accession>
<reference evidence="1 2" key="1">
    <citation type="submission" date="2013-08" db="EMBL/GenBank/DDBJ databases">
        <authorList>
            <person name="Weinstock G."/>
            <person name="Sodergren E."/>
            <person name="Wylie T."/>
            <person name="Fulton L."/>
            <person name="Fulton R."/>
            <person name="Fronick C."/>
            <person name="O'Laughlin M."/>
            <person name="Godfrey J."/>
            <person name="Miner T."/>
            <person name="Herter B."/>
            <person name="Appelbaum E."/>
            <person name="Cordes M."/>
            <person name="Lek S."/>
            <person name="Wollam A."/>
            <person name="Pepin K.H."/>
            <person name="Palsikar V.B."/>
            <person name="Mitreva M."/>
            <person name="Wilson R.K."/>
        </authorList>
    </citation>
    <scope>NUCLEOTIDE SEQUENCE [LARGE SCALE GENOMIC DNA]</scope>
    <source>
        <strain evidence="1 2">F0530</strain>
    </source>
</reference>
<dbReference type="InterPro" id="IPR027417">
    <property type="entry name" value="P-loop_NTPase"/>
</dbReference>
<evidence type="ECO:0000313" key="1">
    <source>
        <dbReference type="EMBL" id="ERH17032.1"/>
    </source>
</evidence>
<protein>
    <recommendedName>
        <fullName evidence="3">(d)CMP kinase</fullName>
    </recommendedName>
</protein>
<organism evidence="1 2">
    <name type="scientific">Actinomyces graevenitzii F0530</name>
    <dbReference type="NCBI Taxonomy" id="1321817"/>
    <lineage>
        <taxon>Bacteria</taxon>
        <taxon>Bacillati</taxon>
        <taxon>Actinomycetota</taxon>
        <taxon>Actinomycetes</taxon>
        <taxon>Actinomycetales</taxon>
        <taxon>Actinomycetaceae</taxon>
        <taxon>Actinomyces</taxon>
    </lineage>
</organism>
<dbReference type="EMBL" id="AWSC01000024">
    <property type="protein sequence ID" value="ERH17032.1"/>
    <property type="molecule type" value="Genomic_DNA"/>
</dbReference>
<name>U1REW9_9ACTO</name>
<dbReference type="Proteomes" id="UP000016481">
    <property type="component" value="Unassembled WGS sequence"/>
</dbReference>
<evidence type="ECO:0008006" key="3">
    <source>
        <dbReference type="Google" id="ProtNLM"/>
    </source>
</evidence>
<dbReference type="AlphaFoldDB" id="U1REW9"/>
<dbReference type="Gene3D" id="3.40.50.300">
    <property type="entry name" value="P-loop containing nucleotide triphosphate hydrolases"/>
    <property type="match status" value="1"/>
</dbReference>
<dbReference type="PATRIC" id="fig|1321817.3.peg.700"/>
<dbReference type="HOGENOM" id="CLU_087906_2_0_11"/>
<sequence length="165" mass="18355">MRVSGLWVFVDGFTGSGKSTVGAALAREFGGRLVALDDYVQGWDALAGSMEQVAVALRGLAGGGRAVLPQWDWVAMAPGEPLVLGFEPVYVFEGSGALYLAYLLRDLGVRMRKFWVQAPDEVRHERIARRDDYQWDVANWEAQERFCKRSWAGLDGFVDQVIVNQ</sequence>
<dbReference type="SUPFAM" id="SSF52540">
    <property type="entry name" value="P-loop containing nucleoside triphosphate hydrolases"/>
    <property type="match status" value="1"/>
</dbReference>
<gene>
    <name evidence="1" type="ORF">HMPREF1978_00804</name>
</gene>
<evidence type="ECO:0000313" key="2">
    <source>
        <dbReference type="Proteomes" id="UP000016481"/>
    </source>
</evidence>